<dbReference type="SUPFAM" id="SSF82544">
    <property type="entry name" value="GckA/TtuD-like"/>
    <property type="match status" value="1"/>
</dbReference>
<dbReference type="Pfam" id="PF05161">
    <property type="entry name" value="MOFRL"/>
    <property type="match status" value="1"/>
</dbReference>
<dbReference type="Gene3D" id="3.40.1480.10">
    <property type="entry name" value="MOFRL domain"/>
    <property type="match status" value="1"/>
</dbReference>
<proteinExistence type="predicted"/>
<dbReference type="PANTHER" id="PTHR12227:SF0">
    <property type="entry name" value="GLYCERATE KINASE"/>
    <property type="match status" value="1"/>
</dbReference>
<evidence type="ECO:0000313" key="4">
    <source>
        <dbReference type="Proteomes" id="UP001595536"/>
    </source>
</evidence>
<name>A0ABV7LGZ4_9HYPH</name>
<keyword evidence="3" id="KW-0808">Transferase</keyword>
<evidence type="ECO:0000313" key="3">
    <source>
        <dbReference type="EMBL" id="MFC3266804.1"/>
    </source>
</evidence>
<comment type="caution">
    <text evidence="3">The sequence shown here is derived from an EMBL/GenBank/DDBJ whole genome shotgun (WGS) entry which is preliminary data.</text>
</comment>
<dbReference type="GO" id="GO:0016301">
    <property type="term" value="F:kinase activity"/>
    <property type="evidence" value="ECO:0007669"/>
    <property type="project" value="UniProtKB-KW"/>
</dbReference>
<reference evidence="4" key="1">
    <citation type="journal article" date="2019" name="Int. J. Syst. Evol. Microbiol.">
        <title>The Global Catalogue of Microorganisms (GCM) 10K type strain sequencing project: providing services to taxonomists for standard genome sequencing and annotation.</title>
        <authorList>
            <consortium name="The Broad Institute Genomics Platform"/>
            <consortium name="The Broad Institute Genome Sequencing Center for Infectious Disease"/>
            <person name="Wu L."/>
            <person name="Ma J."/>
        </authorList>
    </citation>
    <scope>NUCLEOTIDE SEQUENCE [LARGE SCALE GENOMIC DNA]</scope>
    <source>
        <strain evidence="4">CCM 7941</strain>
    </source>
</reference>
<dbReference type="Pfam" id="PF13660">
    <property type="entry name" value="DUF4147"/>
    <property type="match status" value="1"/>
</dbReference>
<feature type="domain" description="MOFRL" evidence="1">
    <location>
        <begin position="317"/>
        <end position="426"/>
    </location>
</feature>
<organism evidence="3 4">
    <name type="scientific">Camelimonas abortus</name>
    <dbReference type="NCBI Taxonomy" id="1017184"/>
    <lineage>
        <taxon>Bacteria</taxon>
        <taxon>Pseudomonadati</taxon>
        <taxon>Pseudomonadota</taxon>
        <taxon>Alphaproteobacteria</taxon>
        <taxon>Hyphomicrobiales</taxon>
        <taxon>Chelatococcaceae</taxon>
        <taxon>Camelimonas</taxon>
    </lineage>
</organism>
<protein>
    <submittedName>
        <fullName evidence="3">Glycerate kinase</fullName>
    </submittedName>
</protein>
<dbReference type="Gene3D" id="3.40.50.10180">
    <property type="entry name" value="Glycerate kinase, MOFRL-like N-terminal domain"/>
    <property type="match status" value="1"/>
</dbReference>
<keyword evidence="4" id="KW-1185">Reference proteome</keyword>
<keyword evidence="3" id="KW-0418">Kinase</keyword>
<evidence type="ECO:0000259" key="1">
    <source>
        <dbReference type="Pfam" id="PF05161"/>
    </source>
</evidence>
<dbReference type="InterPro" id="IPR037035">
    <property type="entry name" value="GK-like_C_sf"/>
</dbReference>
<dbReference type="InterPro" id="IPR007835">
    <property type="entry name" value="MOFRL"/>
</dbReference>
<dbReference type="EMBL" id="JBHRUV010000056">
    <property type="protein sequence ID" value="MFC3266804.1"/>
    <property type="molecule type" value="Genomic_DNA"/>
</dbReference>
<dbReference type="Proteomes" id="UP001595536">
    <property type="component" value="Unassembled WGS sequence"/>
</dbReference>
<dbReference type="InterPro" id="IPR025286">
    <property type="entry name" value="MOFRL_assoc_dom"/>
</dbReference>
<accession>A0ABV7LGZ4</accession>
<evidence type="ECO:0000259" key="2">
    <source>
        <dbReference type="Pfam" id="PF13660"/>
    </source>
</evidence>
<dbReference type="InterPro" id="IPR038614">
    <property type="entry name" value="GK_N_sf"/>
</dbReference>
<feature type="domain" description="MOFRL-associated" evidence="2">
    <location>
        <begin position="15"/>
        <end position="235"/>
    </location>
</feature>
<dbReference type="InterPro" id="IPR039760">
    <property type="entry name" value="MOFRL_protein"/>
</dbReference>
<sequence length="436" mass="43762">MIAAASPLAGPVAFLRQLFEAAVAAADPARVVPAALPDKPAGRVVVAGAGKASAAMAQALERAWRARYGETPEGLVITAYGHAAPCERIIIREAAHPTPDAAGARAAQEMLALLDGLGPDDLVIALISGGGSALAPAPAPGLTLADKQAATRALLASGATISEINTVRKHLSLLKGGRLAARAAPARVAALMISDAPGDDPAVIASGPTVADPTTRRDALAVLDRYAIAAPAARAWLDNPASETIKPGDPRLARAENHIIAAPRLSLQAAAELARARGVTPLVLGDAIEGEAAEAGRVFAGVARFAAGPDAPFGRPCVILSGGETTVTLREPPPAGARGGRNVEFLLSLALHLDGAPGIWALAADTDGVDGAAPVAGATITPDTLARARAIGLDAAASLARHDAHGFFGALGDSLVTGPTRTNVNDFRAILVGPIG</sequence>
<dbReference type="PANTHER" id="PTHR12227">
    <property type="entry name" value="GLYCERATE KINASE"/>
    <property type="match status" value="1"/>
</dbReference>
<gene>
    <name evidence="3" type="ORF">ACFOEX_10615</name>
</gene>
<dbReference type="RefSeq" id="WP_376829009.1">
    <property type="nucleotide sequence ID" value="NZ_JBHLWR010000004.1"/>
</dbReference>